<dbReference type="InterPro" id="IPR013766">
    <property type="entry name" value="Thioredoxin_domain"/>
</dbReference>
<comment type="caution">
    <text evidence="3">The sequence shown here is derived from an EMBL/GenBank/DDBJ whole genome shotgun (WGS) entry which is preliminary data.</text>
</comment>
<dbReference type="PANTHER" id="PTHR22699:SF1">
    <property type="entry name" value="THIOREDOXIN DOMAIN-CONTAINING PROTEIN 16"/>
    <property type="match status" value="1"/>
</dbReference>
<dbReference type="Pfam" id="PF13848">
    <property type="entry name" value="Thioredoxin_6"/>
    <property type="match status" value="1"/>
</dbReference>
<proteinExistence type="predicted"/>
<evidence type="ECO:0000313" key="3">
    <source>
        <dbReference type="EMBL" id="KAK8046461.1"/>
    </source>
</evidence>
<feature type="signal peptide" evidence="1">
    <location>
        <begin position="1"/>
        <end position="17"/>
    </location>
</feature>
<evidence type="ECO:0000256" key="1">
    <source>
        <dbReference type="SAM" id="SignalP"/>
    </source>
</evidence>
<dbReference type="Pfam" id="PF00085">
    <property type="entry name" value="Thioredoxin"/>
    <property type="match status" value="1"/>
</dbReference>
<organism evidence="3 4">
    <name type="scientific">Apiospora saccharicola</name>
    <dbReference type="NCBI Taxonomy" id="335842"/>
    <lineage>
        <taxon>Eukaryota</taxon>
        <taxon>Fungi</taxon>
        <taxon>Dikarya</taxon>
        <taxon>Ascomycota</taxon>
        <taxon>Pezizomycotina</taxon>
        <taxon>Sordariomycetes</taxon>
        <taxon>Xylariomycetidae</taxon>
        <taxon>Amphisphaeriales</taxon>
        <taxon>Apiosporaceae</taxon>
        <taxon>Apiospora</taxon>
    </lineage>
</organism>
<accession>A0ABR1TKL7</accession>
<keyword evidence="4" id="KW-1185">Reference proteome</keyword>
<keyword evidence="1" id="KW-0732">Signal</keyword>
<gene>
    <name evidence="3" type="ORF">PG996_014525</name>
</gene>
<sequence>MLKLGLAAWLAAANVCAWEHVAPSDLEASIKSHDAVVVACEDKSKALELEWAPAVADLTDVSTLSVDCSQAADVCQKHGVSSYPSLKVYQGGEPKSTYLGPRRAAAITSWIHRAQRPSVSEVPSEDLEAFKSGDETVFLAYVAADDQESRKFYEDVASQFRDEFTFGINVDDAARQAEGVGSPGLKCHRHLDGDVVTYKGNFDVDAMKAFVVEASRSIISELTAQNEQRLVARGWPMVYLFAATEAERAEHRNTLQKIGRSYYESLTMTTVDPLEFPELPARLGLATPGNDAAGEVKYPCGAVHQLSKDRIYHYPRDNPVTSSALQQWGLDVWQGRIKPWSPDGAATTTEDPGQMPGRIRATPRVSIAKFPGLNIRINGRDEL</sequence>
<dbReference type="PANTHER" id="PTHR22699">
    <property type="entry name" value="THIOREDOXIN DOMAIN-CONTAINING PROTEIN 16"/>
    <property type="match status" value="1"/>
</dbReference>
<evidence type="ECO:0000313" key="4">
    <source>
        <dbReference type="Proteomes" id="UP001446871"/>
    </source>
</evidence>
<dbReference type="Gene3D" id="3.40.30.10">
    <property type="entry name" value="Glutaredoxin"/>
    <property type="match status" value="3"/>
</dbReference>
<dbReference type="InterPro" id="IPR040090">
    <property type="entry name" value="TXNDC16"/>
</dbReference>
<name>A0ABR1TKL7_9PEZI</name>
<dbReference type="Proteomes" id="UP001446871">
    <property type="component" value="Unassembled WGS sequence"/>
</dbReference>
<dbReference type="CDD" id="cd02961">
    <property type="entry name" value="PDI_a_family"/>
    <property type="match status" value="1"/>
</dbReference>
<dbReference type="CDD" id="cd02981">
    <property type="entry name" value="PDI_b_family"/>
    <property type="match status" value="1"/>
</dbReference>
<protein>
    <recommendedName>
        <fullName evidence="2">Thioredoxin domain-containing protein</fullName>
    </recommendedName>
</protein>
<feature type="chain" id="PRO_5045515690" description="Thioredoxin domain-containing protein" evidence="1">
    <location>
        <begin position="18"/>
        <end position="383"/>
    </location>
</feature>
<evidence type="ECO:0000259" key="2">
    <source>
        <dbReference type="Pfam" id="PF00085"/>
    </source>
</evidence>
<dbReference type="EMBL" id="JAQQWM010000009">
    <property type="protein sequence ID" value="KAK8046461.1"/>
    <property type="molecule type" value="Genomic_DNA"/>
</dbReference>
<dbReference type="SUPFAM" id="SSF52833">
    <property type="entry name" value="Thioredoxin-like"/>
    <property type="match status" value="3"/>
</dbReference>
<feature type="domain" description="Thioredoxin" evidence="2">
    <location>
        <begin position="45"/>
        <end position="112"/>
    </location>
</feature>
<reference evidence="3 4" key="1">
    <citation type="submission" date="2023-01" db="EMBL/GenBank/DDBJ databases">
        <title>Analysis of 21 Apiospora genomes using comparative genomics revels a genus with tremendous synthesis potential of carbohydrate active enzymes and secondary metabolites.</title>
        <authorList>
            <person name="Sorensen T."/>
        </authorList>
    </citation>
    <scope>NUCLEOTIDE SEQUENCE [LARGE SCALE GENOMIC DNA]</scope>
    <source>
        <strain evidence="3 4">CBS 83171</strain>
    </source>
</reference>
<dbReference type="InterPro" id="IPR036249">
    <property type="entry name" value="Thioredoxin-like_sf"/>
</dbReference>